<reference evidence="14 15" key="1">
    <citation type="submission" date="2018-05" db="EMBL/GenBank/DDBJ databases">
        <title>Reference genomes for bee gut microbiota database.</title>
        <authorList>
            <person name="Ellegaard K.M."/>
        </authorList>
    </citation>
    <scope>NUCLEOTIDE SEQUENCE [LARGE SCALE GENOMIC DNA]</scope>
    <source>
        <strain evidence="14 15">ESL0284</strain>
    </source>
</reference>
<dbReference type="AlphaFoldDB" id="A0A318MXH4"/>
<dbReference type="SUPFAM" id="SSF53927">
    <property type="entry name" value="Cytidine deaminase-like"/>
    <property type="match status" value="1"/>
</dbReference>
<evidence type="ECO:0000256" key="1">
    <source>
        <dbReference type="ARBA" id="ARBA00002151"/>
    </source>
</evidence>
<dbReference type="Pfam" id="PF01872">
    <property type="entry name" value="RibD_C"/>
    <property type="match status" value="1"/>
</dbReference>
<dbReference type="Gene3D" id="3.40.430.10">
    <property type="entry name" value="Dihydrofolate Reductase, subunit A"/>
    <property type="match status" value="1"/>
</dbReference>
<dbReference type="GO" id="GO:0008835">
    <property type="term" value="F:diaminohydroxyphosphoribosylaminopyrimidine deaminase activity"/>
    <property type="evidence" value="ECO:0007669"/>
    <property type="project" value="UniProtKB-EC"/>
</dbReference>
<dbReference type="Gene3D" id="3.40.140.10">
    <property type="entry name" value="Cytidine Deaminase, domain 2"/>
    <property type="match status" value="1"/>
</dbReference>
<evidence type="ECO:0000259" key="13">
    <source>
        <dbReference type="PROSITE" id="PS51747"/>
    </source>
</evidence>
<sequence length="359" mass="40217">MNEGIDLPEAISNAFSYAIREALLYVGQTAPNPPVGCVILDQQGKILATAAHHEAGKLHAEALALRQCRVAGVWNKIHDVIVTLEPCNHIGRTPPCSESLLRTPARRIWVGVADPNPNVCGAGNERLRQGGKEVFLLRDLCGKKSLYWQKKCEDLIAPFIQSVTRGKAWITVKQALDVAGSMIPPIGKKTFTSFTSLCQAHQLRRGTEAIITGVNTIKEDNPSFTVRYVPDHPDRKRLLIICTKQQKPLEEIVPVNYIKNAEKNNFSLVTCSKIDDLPYLLHNHNILWGMVEGGPQLLQVIRQKKLWDEWLIFRKQNKGDDQLKLISNHLASPTRLLLSHFNFVDFSKRKEGTLCSLVS</sequence>
<comment type="function">
    <text evidence="1">Converts 2,5-diamino-6-(ribosylamino)-4(3h)-pyrimidinone 5'-phosphate into 5-amino-6-(ribosylamino)-2,4(1h,3h)-pyrimidinedione 5'-phosphate.</text>
</comment>
<evidence type="ECO:0000256" key="11">
    <source>
        <dbReference type="ARBA" id="ARBA00022833"/>
    </source>
</evidence>
<dbReference type="InterPro" id="IPR004794">
    <property type="entry name" value="Eubact_RibD"/>
</dbReference>
<dbReference type="InterPro" id="IPR002125">
    <property type="entry name" value="CMP_dCMP_dom"/>
</dbReference>
<dbReference type="InterPro" id="IPR016193">
    <property type="entry name" value="Cytidine_deaminase-like"/>
</dbReference>
<dbReference type="SUPFAM" id="SSF53597">
    <property type="entry name" value="Dihydrofolate reductase-like"/>
    <property type="match status" value="1"/>
</dbReference>
<dbReference type="InterPro" id="IPR002734">
    <property type="entry name" value="RibDG_C"/>
</dbReference>
<dbReference type="GO" id="GO:0008703">
    <property type="term" value="F:5-amino-6-(5-phosphoribosylamino)uracil reductase activity"/>
    <property type="evidence" value="ECO:0007669"/>
    <property type="project" value="UniProtKB-EC"/>
</dbReference>
<dbReference type="GO" id="GO:0008270">
    <property type="term" value="F:zinc ion binding"/>
    <property type="evidence" value="ECO:0007669"/>
    <property type="project" value="InterPro"/>
</dbReference>
<evidence type="ECO:0000256" key="2">
    <source>
        <dbReference type="ARBA" id="ARBA00004882"/>
    </source>
</evidence>
<dbReference type="Pfam" id="PF00383">
    <property type="entry name" value="dCMP_cyt_deam_1"/>
    <property type="match status" value="1"/>
</dbReference>
<protein>
    <recommendedName>
        <fullName evidence="8">Riboflavin biosynthesis protein RibD</fullName>
        <ecNumber evidence="7">1.1.1.193</ecNumber>
        <ecNumber evidence="6">3.5.4.26</ecNumber>
    </recommendedName>
</protein>
<dbReference type="CDD" id="cd01284">
    <property type="entry name" value="Riboflavin_deaminase-reductase"/>
    <property type="match status" value="1"/>
</dbReference>
<keyword evidence="9" id="KW-0686">Riboflavin biosynthesis</keyword>
<dbReference type="EC" id="3.5.4.26" evidence="6"/>
<comment type="similarity">
    <text evidence="5">In the C-terminal section; belongs to the HTP reductase family.</text>
</comment>
<dbReference type="NCBIfam" id="TIGR00326">
    <property type="entry name" value="eubact_ribD"/>
    <property type="match status" value="1"/>
</dbReference>
<keyword evidence="11" id="KW-0862">Zinc</keyword>
<organism evidence="14 15">
    <name type="scientific">Commensalibacter melissae</name>
    <dbReference type="NCBI Taxonomy" id="2070537"/>
    <lineage>
        <taxon>Bacteria</taxon>
        <taxon>Pseudomonadati</taxon>
        <taxon>Pseudomonadota</taxon>
        <taxon>Alphaproteobacteria</taxon>
        <taxon>Acetobacterales</taxon>
        <taxon>Acetobacteraceae</taxon>
    </lineage>
</organism>
<keyword evidence="10" id="KW-0479">Metal-binding</keyword>
<dbReference type="OrthoDB" id="9800865at2"/>
<comment type="similarity">
    <text evidence="4">In the N-terminal section; belongs to the cytidine and deoxycytidylate deaminase family.</text>
</comment>
<evidence type="ECO:0000256" key="10">
    <source>
        <dbReference type="ARBA" id="ARBA00022723"/>
    </source>
</evidence>
<evidence type="ECO:0000256" key="7">
    <source>
        <dbReference type="ARBA" id="ARBA00013173"/>
    </source>
</evidence>
<dbReference type="InterPro" id="IPR024072">
    <property type="entry name" value="DHFR-like_dom_sf"/>
</dbReference>
<comment type="caution">
    <text evidence="14">The sequence shown here is derived from an EMBL/GenBank/DDBJ whole genome shotgun (WGS) entry which is preliminary data.</text>
</comment>
<comment type="pathway">
    <text evidence="3">Cofactor biosynthesis; riboflavin biosynthesis; 5-amino-6-(D-ribitylamino)uracil from GTP: step 3/4.</text>
</comment>
<dbReference type="PROSITE" id="PS51747">
    <property type="entry name" value="CYT_DCMP_DEAMINASES_2"/>
    <property type="match status" value="1"/>
</dbReference>
<dbReference type="EC" id="1.1.1.193" evidence="7"/>
<accession>A0A318MXH4</accession>
<evidence type="ECO:0000256" key="9">
    <source>
        <dbReference type="ARBA" id="ARBA00022619"/>
    </source>
</evidence>
<dbReference type="EMBL" id="QGLT01000002">
    <property type="protein sequence ID" value="PXZ00850.1"/>
    <property type="molecule type" value="Genomic_DNA"/>
</dbReference>
<dbReference type="UniPathway" id="UPA00275">
    <property type="reaction ID" value="UER00401"/>
</dbReference>
<dbReference type="PROSITE" id="PS00903">
    <property type="entry name" value="CYT_DCMP_DEAMINASES_1"/>
    <property type="match status" value="1"/>
</dbReference>
<evidence type="ECO:0000313" key="14">
    <source>
        <dbReference type="EMBL" id="PXZ00850.1"/>
    </source>
</evidence>
<evidence type="ECO:0000256" key="12">
    <source>
        <dbReference type="ARBA" id="ARBA00023268"/>
    </source>
</evidence>
<dbReference type="Proteomes" id="UP000247565">
    <property type="component" value="Unassembled WGS sequence"/>
</dbReference>
<feature type="domain" description="CMP/dCMP-type deaminase" evidence="13">
    <location>
        <begin position="9"/>
        <end position="135"/>
    </location>
</feature>
<keyword evidence="15" id="KW-1185">Reference proteome</keyword>
<evidence type="ECO:0000256" key="6">
    <source>
        <dbReference type="ARBA" id="ARBA00012766"/>
    </source>
</evidence>
<evidence type="ECO:0000256" key="3">
    <source>
        <dbReference type="ARBA" id="ARBA00004910"/>
    </source>
</evidence>
<comment type="pathway">
    <text evidence="2">Cofactor biosynthesis; riboflavin biosynthesis; 5-amino-6-(D-ribitylamino)uracil from GTP: step 2/4.</text>
</comment>
<evidence type="ECO:0000256" key="5">
    <source>
        <dbReference type="ARBA" id="ARBA00007417"/>
    </source>
</evidence>
<evidence type="ECO:0000256" key="4">
    <source>
        <dbReference type="ARBA" id="ARBA00005259"/>
    </source>
</evidence>
<dbReference type="InterPro" id="IPR016192">
    <property type="entry name" value="APOBEC/CMP_deaminase_Zn-bd"/>
</dbReference>
<keyword evidence="12" id="KW-0511">Multifunctional enzyme</keyword>
<proteinExistence type="inferred from homology"/>
<evidence type="ECO:0000256" key="8">
    <source>
        <dbReference type="ARBA" id="ARBA00019930"/>
    </source>
</evidence>
<dbReference type="GO" id="GO:0009231">
    <property type="term" value="P:riboflavin biosynthetic process"/>
    <property type="evidence" value="ECO:0007669"/>
    <property type="project" value="UniProtKB-UniPathway"/>
</dbReference>
<name>A0A318MXH4_9PROT</name>
<evidence type="ECO:0000313" key="15">
    <source>
        <dbReference type="Proteomes" id="UP000247565"/>
    </source>
</evidence>
<gene>
    <name evidence="14" type="primary">ribD</name>
    <name evidence="14" type="ORF">DK869_03515</name>
</gene>